<organism evidence="13 14">
    <name type="scientific">Clupea harengus</name>
    <name type="common">Atlantic herring</name>
    <dbReference type="NCBI Taxonomy" id="7950"/>
    <lineage>
        <taxon>Eukaryota</taxon>
        <taxon>Metazoa</taxon>
        <taxon>Chordata</taxon>
        <taxon>Craniata</taxon>
        <taxon>Vertebrata</taxon>
        <taxon>Euteleostomi</taxon>
        <taxon>Actinopterygii</taxon>
        <taxon>Neopterygii</taxon>
        <taxon>Teleostei</taxon>
        <taxon>Clupei</taxon>
        <taxon>Clupeiformes</taxon>
        <taxon>Clupeoidei</taxon>
        <taxon>Clupeidae</taxon>
        <taxon>Clupea</taxon>
    </lineage>
</organism>
<dbReference type="InterPro" id="IPR007110">
    <property type="entry name" value="Ig-like_dom"/>
</dbReference>
<dbReference type="SMART" id="SM00409">
    <property type="entry name" value="IG"/>
    <property type="match status" value="1"/>
</dbReference>
<evidence type="ECO:0000313" key="14">
    <source>
        <dbReference type="RefSeq" id="XP_031427542.2"/>
    </source>
</evidence>
<feature type="transmembrane region" description="Helical" evidence="11">
    <location>
        <begin position="261"/>
        <end position="283"/>
    </location>
</feature>
<reference evidence="14" key="1">
    <citation type="submission" date="2025-08" db="UniProtKB">
        <authorList>
            <consortium name="RefSeq"/>
        </authorList>
    </citation>
    <scope>IDENTIFICATION</scope>
</reference>
<feature type="region of interest" description="Disordered" evidence="10">
    <location>
        <begin position="220"/>
        <end position="252"/>
    </location>
</feature>
<name>A0A6P8FWH1_CLUHA</name>
<keyword evidence="7" id="KW-0325">Glycoprotein</keyword>
<protein>
    <submittedName>
        <fullName evidence="14">Hepatitis A virus cellular receptor 1 isoform X1</fullName>
    </submittedName>
</protein>
<keyword evidence="6" id="KW-1015">Disulfide bond</keyword>
<dbReference type="GO" id="GO:0060097">
    <property type="term" value="P:cytoskeletal rearrangement involved in phagocytosis, engulfment"/>
    <property type="evidence" value="ECO:0007669"/>
    <property type="project" value="TreeGrafter"/>
</dbReference>
<dbReference type="GO" id="GO:0043277">
    <property type="term" value="P:apoptotic cell clearance"/>
    <property type="evidence" value="ECO:0007669"/>
    <property type="project" value="TreeGrafter"/>
</dbReference>
<dbReference type="RefSeq" id="XP_031427542.2">
    <property type="nucleotide sequence ID" value="XM_031571682.2"/>
</dbReference>
<evidence type="ECO:0000259" key="12">
    <source>
        <dbReference type="PROSITE" id="PS50835"/>
    </source>
</evidence>
<feature type="compositionally biased region" description="Polar residues" evidence="10">
    <location>
        <begin position="238"/>
        <end position="252"/>
    </location>
</feature>
<keyword evidence="3" id="KW-0732">Signal</keyword>
<dbReference type="AlphaFoldDB" id="A0A6P8FWH1"/>
<evidence type="ECO:0000313" key="13">
    <source>
        <dbReference type="Proteomes" id="UP000515152"/>
    </source>
</evidence>
<keyword evidence="4 11" id="KW-1133">Transmembrane helix</keyword>
<evidence type="ECO:0000256" key="11">
    <source>
        <dbReference type="SAM" id="Phobius"/>
    </source>
</evidence>
<dbReference type="CTD" id="26762"/>
<dbReference type="GO" id="GO:0001786">
    <property type="term" value="F:phosphatidylserine binding"/>
    <property type="evidence" value="ECO:0007669"/>
    <property type="project" value="TreeGrafter"/>
</dbReference>
<evidence type="ECO:0000256" key="10">
    <source>
        <dbReference type="SAM" id="MobiDB-lite"/>
    </source>
</evidence>
<evidence type="ECO:0000256" key="4">
    <source>
        <dbReference type="ARBA" id="ARBA00022989"/>
    </source>
</evidence>
<evidence type="ECO:0000256" key="2">
    <source>
        <dbReference type="ARBA" id="ARBA00022692"/>
    </source>
</evidence>
<accession>A0A6P8FWH1</accession>
<dbReference type="InterPro" id="IPR003599">
    <property type="entry name" value="Ig_sub"/>
</dbReference>
<proteinExistence type="inferred from homology"/>
<keyword evidence="13" id="KW-1185">Reference proteome</keyword>
<comment type="similarity">
    <text evidence="9">Belongs to the immunoglobulin superfamily. TIM family.</text>
</comment>
<dbReference type="InterPro" id="IPR013106">
    <property type="entry name" value="Ig_V-set"/>
</dbReference>
<evidence type="ECO:0000256" key="6">
    <source>
        <dbReference type="ARBA" id="ARBA00023157"/>
    </source>
</evidence>
<dbReference type="KEGG" id="char:116221445"/>
<keyword evidence="5 11" id="KW-0472">Membrane</keyword>
<sequence length="341" mass="37798">MEIAKKAFHTNNKKTTSIPELKEQKMGNTLSTCREWKSMISYERKSCVHTSLFAVVFTPGRHSSQRHCLTMSAACCCISVSCVVLHLLLCLVGVSTDTAVYGTEGENVTLPCSYNSEYHGPIRICWGTGDIPNMGCNNNIITTDGHKVTSRVSDRFQLLGNLTTGNVSLTIFDSMQIDSGKYFCRIHIPGWFNDEKHSISLLIKKGFSIFSSVPYPSSQSMTTGPSITESHTEDHQHTFPTGPNDTTPQYSELESPQVSHLQGVLVAAVLLLVVAVIVVAVFLMRKRQKKSDQDFQIRSQASGNTAIYSNSVSSVGLFSREMAIENVYHLEETDVYEECPY</sequence>
<dbReference type="GO" id="GO:0016020">
    <property type="term" value="C:membrane"/>
    <property type="evidence" value="ECO:0007669"/>
    <property type="project" value="UniProtKB-SubCell"/>
</dbReference>
<dbReference type="OrthoDB" id="434099at2759"/>
<comment type="subcellular location">
    <subcellularLocation>
        <location evidence="1">Membrane</location>
        <topology evidence="1">Single-pass type I membrane protein</topology>
    </subcellularLocation>
</comment>
<keyword evidence="2 11" id="KW-0812">Transmembrane</keyword>
<dbReference type="GeneID" id="116221445"/>
<evidence type="ECO:0000256" key="3">
    <source>
        <dbReference type="ARBA" id="ARBA00022729"/>
    </source>
</evidence>
<keyword evidence="8" id="KW-0393">Immunoglobulin domain</keyword>
<dbReference type="Proteomes" id="UP000515152">
    <property type="component" value="Chromosome 8"/>
</dbReference>
<dbReference type="Pfam" id="PF07686">
    <property type="entry name" value="V-set"/>
    <property type="match status" value="1"/>
</dbReference>
<dbReference type="FunFam" id="2.60.40.10:FF:000774">
    <property type="entry name" value="Hepatitis A virus cellular receptor 1"/>
    <property type="match status" value="1"/>
</dbReference>
<evidence type="ECO:0000256" key="8">
    <source>
        <dbReference type="ARBA" id="ARBA00023319"/>
    </source>
</evidence>
<gene>
    <name evidence="14" type="primary">havcr1</name>
</gene>
<evidence type="ECO:0000256" key="1">
    <source>
        <dbReference type="ARBA" id="ARBA00004479"/>
    </source>
</evidence>
<dbReference type="PANTHER" id="PTHR46608">
    <property type="entry name" value="T-CELL IMMUNOGLOBULIN AND MUCIN DOMAIN-CONTAINING PROTEIN 4"/>
    <property type="match status" value="1"/>
</dbReference>
<dbReference type="PANTHER" id="PTHR46608:SF3">
    <property type="entry name" value="T-CELL IMMUNOGLOBULIN AND MUCIN DOMAIN-CONTAINING PROTEIN 4"/>
    <property type="match status" value="1"/>
</dbReference>
<feature type="compositionally biased region" description="Polar residues" evidence="10">
    <location>
        <begin position="220"/>
        <end position="229"/>
    </location>
</feature>
<evidence type="ECO:0000256" key="7">
    <source>
        <dbReference type="ARBA" id="ARBA00023180"/>
    </source>
</evidence>
<feature type="domain" description="Ig-like" evidence="12">
    <location>
        <begin position="104"/>
        <end position="200"/>
    </location>
</feature>
<dbReference type="PROSITE" id="PS50835">
    <property type="entry name" value="IG_LIKE"/>
    <property type="match status" value="1"/>
</dbReference>
<evidence type="ECO:0000256" key="9">
    <source>
        <dbReference type="ARBA" id="ARBA00038203"/>
    </source>
</evidence>
<keyword evidence="14" id="KW-0675">Receptor</keyword>
<evidence type="ECO:0000256" key="5">
    <source>
        <dbReference type="ARBA" id="ARBA00023136"/>
    </source>
</evidence>